<dbReference type="OrthoDB" id="41945at2157"/>
<name>A0A031LL36_9CREN</name>
<protein>
    <submittedName>
        <fullName evidence="1">Uncharacterized protein</fullName>
    </submittedName>
</protein>
<dbReference type="AlphaFoldDB" id="A0A031LL36"/>
<dbReference type="RefSeq" id="WP_048100714.1">
    <property type="nucleotide sequence ID" value="NZ_JFZT01000066.1"/>
</dbReference>
<organism evidence="1 2">
    <name type="scientific">Candidatus Acidianus copahuensis</name>
    <dbReference type="NCBI Taxonomy" id="1160895"/>
    <lineage>
        <taxon>Archaea</taxon>
        <taxon>Thermoproteota</taxon>
        <taxon>Thermoprotei</taxon>
        <taxon>Sulfolobales</taxon>
        <taxon>Sulfolobaceae</taxon>
        <taxon>Acidianus</taxon>
    </lineage>
</organism>
<dbReference type="EMBL" id="JFZT01000066">
    <property type="protein sequence ID" value="EZQ01618.1"/>
    <property type="molecule type" value="Genomic_DNA"/>
</dbReference>
<evidence type="ECO:0000313" key="1">
    <source>
        <dbReference type="EMBL" id="EZQ01618.1"/>
    </source>
</evidence>
<comment type="caution">
    <text evidence="1">The sequence shown here is derived from an EMBL/GenBank/DDBJ whole genome shotgun (WGS) entry which is preliminary data.</text>
</comment>
<sequence length="206" mass="23327">MSELTASGFTGVFTVRIFSDPDLYAFAGRLAGLGYSVAQIRISGTSGYIYLPLEGGSFAKKNFAEIYYQPRSFTVVSEDFGNFQLSSGELVRAIKESGTSGLDYAELTVNFERTISLPKISMDSWDFRGIIMSRNKVNSKSYEQISVSRINDELSRYAITLYLRDEYEIVANVISQLRSKMDESRDLMEKYILWLFKPEKNNILGD</sequence>
<keyword evidence="2" id="KW-1185">Reference proteome</keyword>
<proteinExistence type="predicted"/>
<dbReference type="STRING" id="1160895.CM19_12770"/>
<reference evidence="1 2" key="1">
    <citation type="submission" date="2014-03" db="EMBL/GenBank/DDBJ databases">
        <title>Draft genome sequence of the novel thermoacidophilic archaea Acidianus copahuensis ALE1 strain, isolated from Copahue volcanic area in Neuquen Argentina.</title>
        <authorList>
            <person name="Urbieta M.S."/>
            <person name="Rascovan N."/>
            <person name="Castro C."/>
            <person name="Revale S."/>
            <person name="Giaveno M.A."/>
            <person name="Vazquez M.P."/>
            <person name="Donati E.R."/>
        </authorList>
    </citation>
    <scope>NUCLEOTIDE SEQUENCE [LARGE SCALE GENOMIC DNA]</scope>
    <source>
        <strain evidence="1 2">ALE1</strain>
    </source>
</reference>
<accession>A0A031LL36</accession>
<evidence type="ECO:0000313" key="2">
    <source>
        <dbReference type="Proteomes" id="UP000024332"/>
    </source>
</evidence>
<gene>
    <name evidence="1" type="ORF">CM19_12770</name>
</gene>
<dbReference type="Proteomes" id="UP000024332">
    <property type="component" value="Unassembled WGS sequence"/>
</dbReference>